<dbReference type="SUPFAM" id="SSF81321">
    <property type="entry name" value="Family A G protein-coupled receptor-like"/>
    <property type="match status" value="1"/>
</dbReference>
<evidence type="ECO:0000256" key="4">
    <source>
        <dbReference type="ARBA" id="ARBA00023040"/>
    </source>
</evidence>
<reference evidence="11" key="3">
    <citation type="submission" date="2025-09" db="UniProtKB">
        <authorList>
            <consortium name="Ensembl"/>
        </authorList>
    </citation>
    <scope>IDENTIFICATION</scope>
</reference>
<dbReference type="GO" id="GO:0019957">
    <property type="term" value="F:C-C chemokine binding"/>
    <property type="evidence" value="ECO:0007669"/>
    <property type="project" value="TreeGrafter"/>
</dbReference>
<evidence type="ECO:0000259" key="10">
    <source>
        <dbReference type="PROSITE" id="PS50262"/>
    </source>
</evidence>
<keyword evidence="7 8" id="KW-0807">Transducer</keyword>
<dbReference type="GO" id="GO:0019722">
    <property type="term" value="P:calcium-mediated signaling"/>
    <property type="evidence" value="ECO:0007669"/>
    <property type="project" value="TreeGrafter"/>
</dbReference>
<evidence type="ECO:0000256" key="7">
    <source>
        <dbReference type="ARBA" id="ARBA00023224"/>
    </source>
</evidence>
<reference evidence="11" key="2">
    <citation type="submission" date="2025-08" db="UniProtKB">
        <authorList>
            <consortium name="Ensembl"/>
        </authorList>
    </citation>
    <scope>IDENTIFICATION</scope>
</reference>
<dbReference type="GO" id="GO:0006955">
    <property type="term" value="P:immune response"/>
    <property type="evidence" value="ECO:0007669"/>
    <property type="project" value="TreeGrafter"/>
</dbReference>
<name>A0AAY4AGX9_9TELE</name>
<keyword evidence="5 9" id="KW-0472">Membrane</keyword>
<feature type="transmembrane region" description="Helical" evidence="9">
    <location>
        <begin position="208"/>
        <end position="229"/>
    </location>
</feature>
<evidence type="ECO:0000256" key="9">
    <source>
        <dbReference type="SAM" id="Phobius"/>
    </source>
</evidence>
<evidence type="ECO:0000256" key="1">
    <source>
        <dbReference type="ARBA" id="ARBA00004370"/>
    </source>
</evidence>
<dbReference type="CDD" id="cd14984">
    <property type="entry name" value="7tmA_Chemokine_R"/>
    <property type="match status" value="1"/>
</dbReference>
<dbReference type="Ensembl" id="ENSDCDT00010007770.1">
    <property type="protein sequence ID" value="ENSDCDP00010007415.1"/>
    <property type="gene ID" value="ENSDCDG00010003308.1"/>
</dbReference>
<evidence type="ECO:0000256" key="2">
    <source>
        <dbReference type="ARBA" id="ARBA00022692"/>
    </source>
</evidence>
<dbReference type="PRINTS" id="PR00237">
    <property type="entry name" value="GPCRRHODOPSN"/>
</dbReference>
<dbReference type="Gene3D" id="1.20.1070.10">
    <property type="entry name" value="Rhodopsin 7-helix transmembrane proteins"/>
    <property type="match status" value="1"/>
</dbReference>
<dbReference type="PRINTS" id="PR01157">
    <property type="entry name" value="P2YPURNOCPTR"/>
</dbReference>
<dbReference type="InterPro" id="IPR017452">
    <property type="entry name" value="GPCR_Rhodpsn_7TM"/>
</dbReference>
<dbReference type="Proteomes" id="UP000694580">
    <property type="component" value="Chromosome 5"/>
</dbReference>
<feature type="transmembrane region" description="Helical" evidence="9">
    <location>
        <begin position="84"/>
        <end position="106"/>
    </location>
</feature>
<protein>
    <recommendedName>
        <fullName evidence="10">G-protein coupled receptors family 1 profile domain-containing protein</fullName>
    </recommendedName>
</protein>
<dbReference type="PROSITE" id="PS00237">
    <property type="entry name" value="G_PROTEIN_RECEP_F1_1"/>
    <property type="match status" value="1"/>
</dbReference>
<organism evidence="11 12">
    <name type="scientific">Denticeps clupeoides</name>
    <name type="common">denticle herring</name>
    <dbReference type="NCBI Taxonomy" id="299321"/>
    <lineage>
        <taxon>Eukaryota</taxon>
        <taxon>Metazoa</taxon>
        <taxon>Chordata</taxon>
        <taxon>Craniata</taxon>
        <taxon>Vertebrata</taxon>
        <taxon>Euteleostomi</taxon>
        <taxon>Actinopterygii</taxon>
        <taxon>Neopterygii</taxon>
        <taxon>Teleostei</taxon>
        <taxon>Clupei</taxon>
        <taxon>Clupeiformes</taxon>
        <taxon>Denticipitoidei</taxon>
        <taxon>Denticipitidae</taxon>
        <taxon>Denticeps</taxon>
    </lineage>
</organism>
<dbReference type="AlphaFoldDB" id="A0AAY4AGX9"/>
<feature type="domain" description="G-protein coupled receptors family 1 profile" evidence="10">
    <location>
        <begin position="56"/>
        <end position="313"/>
    </location>
</feature>
<dbReference type="GO" id="GO:0060326">
    <property type="term" value="P:cell chemotaxis"/>
    <property type="evidence" value="ECO:0007669"/>
    <property type="project" value="TreeGrafter"/>
</dbReference>
<feature type="transmembrane region" description="Helical" evidence="9">
    <location>
        <begin position="158"/>
        <end position="177"/>
    </location>
</feature>
<evidence type="ECO:0000313" key="12">
    <source>
        <dbReference type="Proteomes" id="UP000694580"/>
    </source>
</evidence>
<dbReference type="PANTHER" id="PTHR10489">
    <property type="entry name" value="CELL ADHESION MOLECULE"/>
    <property type="match status" value="1"/>
</dbReference>
<dbReference type="GO" id="GO:0016493">
    <property type="term" value="F:C-C chemokine receptor activity"/>
    <property type="evidence" value="ECO:0007669"/>
    <property type="project" value="TreeGrafter"/>
</dbReference>
<keyword evidence="6 8" id="KW-0675">Receptor</keyword>
<dbReference type="GO" id="GO:0007204">
    <property type="term" value="P:positive regulation of cytosolic calcium ion concentration"/>
    <property type="evidence" value="ECO:0007669"/>
    <property type="project" value="TreeGrafter"/>
</dbReference>
<dbReference type="PROSITE" id="PS50262">
    <property type="entry name" value="G_PROTEIN_RECEP_F1_2"/>
    <property type="match status" value="1"/>
</dbReference>
<evidence type="ECO:0000256" key="3">
    <source>
        <dbReference type="ARBA" id="ARBA00022989"/>
    </source>
</evidence>
<keyword evidence="2 8" id="KW-0812">Transmembrane</keyword>
<sequence>MDSSTNTTDDYYYDSNPINPEELLSAVPCRIEDTWSFTRTFTPVINVLVFVLAVVGNVLVLCVVQRYRLSHHGRCSFSLTDTFLLNLAVSDLLLAFSLPFFAVQSAHGWVFGRGTCKVIGALFSLNIYCGILFLACISFDRYLAIVHAVSSGWKRHTFHAPLACAVIWVTCFGLAIVDVQFREVDRLPNGLLGCKIVFTNNYSVEIQVGLQLMNLVLAFALPLLVMLYCYMRILRSLCHATRRQKRKSLRLIITLVSVFVLCWAPYQCFRLVDSLQMLQVIPKSCSLNRLMDIGTVVTESMGLCHCALNPLLYGFVGVKFRKELGQMFKTMLRPGGCMSLVNYMQTQGSRRRMNGSFSSVESENSSYFSVMV</sequence>
<feature type="transmembrane region" description="Helical" evidence="9">
    <location>
        <begin position="118"/>
        <end position="137"/>
    </location>
</feature>
<evidence type="ECO:0000256" key="8">
    <source>
        <dbReference type="RuleBase" id="RU000688"/>
    </source>
</evidence>
<dbReference type="PANTHER" id="PTHR10489:SF947">
    <property type="entry name" value="C-X-C CHEMOKINE RECEPTOR TYPE 3-2"/>
    <property type="match status" value="1"/>
</dbReference>
<evidence type="ECO:0000256" key="6">
    <source>
        <dbReference type="ARBA" id="ARBA00023170"/>
    </source>
</evidence>
<evidence type="ECO:0000313" key="11">
    <source>
        <dbReference type="Ensembl" id="ENSDCDP00010007415.1"/>
    </source>
</evidence>
<dbReference type="Pfam" id="PF00001">
    <property type="entry name" value="7tm_1"/>
    <property type="match status" value="1"/>
</dbReference>
<proteinExistence type="inferred from homology"/>
<feature type="transmembrane region" description="Helical" evidence="9">
    <location>
        <begin position="44"/>
        <end position="64"/>
    </location>
</feature>
<dbReference type="GO" id="GO:0009897">
    <property type="term" value="C:external side of plasma membrane"/>
    <property type="evidence" value="ECO:0007669"/>
    <property type="project" value="TreeGrafter"/>
</dbReference>
<feature type="transmembrane region" description="Helical" evidence="9">
    <location>
        <begin position="249"/>
        <end position="266"/>
    </location>
</feature>
<reference evidence="11 12" key="1">
    <citation type="submission" date="2020-06" db="EMBL/GenBank/DDBJ databases">
        <authorList>
            <consortium name="Wellcome Sanger Institute Data Sharing"/>
        </authorList>
    </citation>
    <scope>NUCLEOTIDE SEQUENCE [LARGE SCALE GENOMIC DNA]</scope>
</reference>
<comment type="subcellular location">
    <subcellularLocation>
        <location evidence="1">Membrane</location>
    </subcellularLocation>
</comment>
<comment type="similarity">
    <text evidence="8">Belongs to the G-protein coupled receptor 1 family.</text>
</comment>
<keyword evidence="4 8" id="KW-0297">G-protein coupled receptor</keyword>
<dbReference type="InterPro" id="IPR050119">
    <property type="entry name" value="CCR1-9-like"/>
</dbReference>
<dbReference type="GeneTree" id="ENSGT01050000244848"/>
<keyword evidence="12" id="KW-1185">Reference proteome</keyword>
<keyword evidence="3 9" id="KW-1133">Transmembrane helix</keyword>
<accession>A0AAY4AGX9</accession>
<evidence type="ECO:0000256" key="5">
    <source>
        <dbReference type="ARBA" id="ARBA00023136"/>
    </source>
</evidence>
<dbReference type="InterPro" id="IPR000276">
    <property type="entry name" value="GPCR_Rhodpsn"/>
</dbReference>